<dbReference type="InterPro" id="IPR050699">
    <property type="entry name" value="RNA-DNA_Helicase"/>
</dbReference>
<dbReference type="GO" id="GO:0005524">
    <property type="term" value="F:ATP binding"/>
    <property type="evidence" value="ECO:0007669"/>
    <property type="project" value="UniProtKB-KW"/>
</dbReference>
<protein>
    <submittedName>
        <fullName evidence="6">MTREX helicase</fullName>
    </submittedName>
</protein>
<organism evidence="6 7">
    <name type="scientific">Chroicocephalus maculipennis</name>
    <name type="common">Brown-hooded gull</name>
    <name type="synonym">Larus maculipennis</name>
    <dbReference type="NCBI Taxonomy" id="287016"/>
    <lineage>
        <taxon>Eukaryota</taxon>
        <taxon>Metazoa</taxon>
        <taxon>Chordata</taxon>
        <taxon>Craniata</taxon>
        <taxon>Vertebrata</taxon>
        <taxon>Euteleostomi</taxon>
        <taxon>Archelosauria</taxon>
        <taxon>Archosauria</taxon>
        <taxon>Dinosauria</taxon>
        <taxon>Saurischia</taxon>
        <taxon>Theropoda</taxon>
        <taxon>Coelurosauria</taxon>
        <taxon>Aves</taxon>
        <taxon>Neognathae</taxon>
        <taxon>Neoaves</taxon>
        <taxon>Charadriiformes</taxon>
        <taxon>Laridae</taxon>
        <taxon>Chroicocephalus</taxon>
    </lineage>
</organism>
<proteinExistence type="predicted"/>
<dbReference type="PANTHER" id="PTHR12131">
    <property type="entry name" value="ATP-DEPENDENT RNA AND DNA HELICASE"/>
    <property type="match status" value="1"/>
</dbReference>
<keyword evidence="7" id="KW-1185">Reference proteome</keyword>
<dbReference type="GO" id="GO:0005634">
    <property type="term" value="C:nucleus"/>
    <property type="evidence" value="ECO:0007669"/>
    <property type="project" value="TreeGrafter"/>
</dbReference>
<evidence type="ECO:0000313" key="7">
    <source>
        <dbReference type="Proteomes" id="UP000524558"/>
    </source>
</evidence>
<dbReference type="GO" id="GO:0004386">
    <property type="term" value="F:helicase activity"/>
    <property type="evidence" value="ECO:0007669"/>
    <property type="project" value="UniProtKB-KW"/>
</dbReference>
<dbReference type="GO" id="GO:0016787">
    <property type="term" value="F:hydrolase activity"/>
    <property type="evidence" value="ECO:0007669"/>
    <property type="project" value="UniProtKB-KW"/>
</dbReference>
<dbReference type="Proteomes" id="UP000524558">
    <property type="component" value="Unassembled WGS sequence"/>
</dbReference>
<feature type="domain" description="ATP-dependent RNA helicase Ski2/MTR4 C-terminal" evidence="5">
    <location>
        <begin position="36"/>
        <end position="92"/>
    </location>
</feature>
<evidence type="ECO:0000256" key="2">
    <source>
        <dbReference type="ARBA" id="ARBA00022801"/>
    </source>
</evidence>
<keyword evidence="2" id="KW-0378">Hydrolase</keyword>
<keyword evidence="1" id="KW-0547">Nucleotide-binding</keyword>
<feature type="non-terminal residue" evidence="6">
    <location>
        <position position="1"/>
    </location>
</feature>
<reference evidence="6 7" key="1">
    <citation type="submission" date="2019-09" db="EMBL/GenBank/DDBJ databases">
        <title>Bird 10,000 Genomes (B10K) Project - Family phase.</title>
        <authorList>
            <person name="Zhang G."/>
        </authorList>
    </citation>
    <scope>NUCLEOTIDE SEQUENCE [LARGE SCALE GENOMIC DNA]</scope>
    <source>
        <strain evidence="6">B10K-DU-021-33</strain>
        <tissue evidence="6">Mixed tissue sample</tissue>
    </source>
</reference>
<dbReference type="InterPro" id="IPR012961">
    <property type="entry name" value="Ski2/MTR4_C"/>
</dbReference>
<comment type="caution">
    <text evidence="6">The sequence shown here is derived from an EMBL/GenBank/DDBJ whole genome shotgun (WGS) entry which is preliminary data.</text>
</comment>
<feature type="non-terminal residue" evidence="6">
    <location>
        <position position="95"/>
    </location>
</feature>
<dbReference type="AlphaFoldDB" id="A0A7K5NZS7"/>
<evidence type="ECO:0000256" key="4">
    <source>
        <dbReference type="ARBA" id="ARBA00022840"/>
    </source>
</evidence>
<keyword evidence="3 6" id="KW-0347">Helicase</keyword>
<dbReference type="PANTHER" id="PTHR12131:SF7">
    <property type="entry name" value="EXOSOME RNA HELICASE MTR4"/>
    <property type="match status" value="1"/>
</dbReference>
<sequence>MDIKAAKRELKKARTVLQMDELKCRKRVLRRLGFATSSDVIEMKGRVACEISSADELLLTEMMFNGLFNDLSAEQATALLSCFVFQENVSYFLKS</sequence>
<evidence type="ECO:0000259" key="5">
    <source>
        <dbReference type="SMART" id="SM01142"/>
    </source>
</evidence>
<evidence type="ECO:0000313" key="6">
    <source>
        <dbReference type="EMBL" id="NWT48401.1"/>
    </source>
</evidence>
<name>A0A7K5NZS7_CHRMC</name>
<accession>A0A7K5NZS7</accession>
<dbReference type="GO" id="GO:0000460">
    <property type="term" value="P:maturation of 5.8S rRNA"/>
    <property type="evidence" value="ECO:0007669"/>
    <property type="project" value="TreeGrafter"/>
</dbReference>
<evidence type="ECO:0000256" key="1">
    <source>
        <dbReference type="ARBA" id="ARBA00022741"/>
    </source>
</evidence>
<gene>
    <name evidence="6" type="primary">Mtrex</name>
    <name evidence="6" type="ORF">CHRMAC_R15142</name>
</gene>
<dbReference type="SMART" id="SM01142">
    <property type="entry name" value="DSHCT"/>
    <property type="match status" value="1"/>
</dbReference>
<dbReference type="Pfam" id="PF08148">
    <property type="entry name" value="DSHCT"/>
    <property type="match status" value="1"/>
</dbReference>
<dbReference type="EMBL" id="VYZF01004208">
    <property type="protein sequence ID" value="NWT48401.1"/>
    <property type="molecule type" value="Genomic_DNA"/>
</dbReference>
<evidence type="ECO:0000256" key="3">
    <source>
        <dbReference type="ARBA" id="ARBA00022806"/>
    </source>
</evidence>
<keyword evidence="4" id="KW-0067">ATP-binding</keyword>
<dbReference type="Gene3D" id="1.10.3380.30">
    <property type="match status" value="1"/>
</dbReference>